<dbReference type="PANTHER" id="PTHR47236:SF5">
    <property type="entry name" value="GENE, 32742-RELATED"/>
    <property type="match status" value="1"/>
</dbReference>
<organism evidence="3 4">
    <name type="scientific">Tupaia chinensis</name>
    <name type="common">Chinese tree shrew</name>
    <name type="synonym">Tupaia belangeri chinensis</name>
    <dbReference type="NCBI Taxonomy" id="246437"/>
    <lineage>
        <taxon>Eukaryota</taxon>
        <taxon>Metazoa</taxon>
        <taxon>Chordata</taxon>
        <taxon>Craniata</taxon>
        <taxon>Vertebrata</taxon>
        <taxon>Euteleostomi</taxon>
        <taxon>Mammalia</taxon>
        <taxon>Eutheria</taxon>
        <taxon>Euarchontoglires</taxon>
        <taxon>Scandentia</taxon>
        <taxon>Tupaiidae</taxon>
        <taxon>Tupaia</taxon>
    </lineage>
</organism>
<reference evidence="4" key="2">
    <citation type="journal article" date="2013" name="Nat. Commun.">
        <title>Genome of the Chinese tree shrew.</title>
        <authorList>
            <person name="Fan Y."/>
            <person name="Huang Z.Y."/>
            <person name="Cao C.C."/>
            <person name="Chen C.S."/>
            <person name="Chen Y.X."/>
            <person name="Fan D.D."/>
            <person name="He J."/>
            <person name="Hou H.L."/>
            <person name="Hu L."/>
            <person name="Hu X.T."/>
            <person name="Jiang X.T."/>
            <person name="Lai R."/>
            <person name="Lang Y.S."/>
            <person name="Liang B."/>
            <person name="Liao S.G."/>
            <person name="Mu D."/>
            <person name="Ma Y.Y."/>
            <person name="Niu Y.Y."/>
            <person name="Sun X.Q."/>
            <person name="Xia J.Q."/>
            <person name="Xiao J."/>
            <person name="Xiong Z.Q."/>
            <person name="Xu L."/>
            <person name="Yang L."/>
            <person name="Zhang Y."/>
            <person name="Zhao W."/>
            <person name="Zhao X.D."/>
            <person name="Zheng Y.T."/>
            <person name="Zhou J.M."/>
            <person name="Zhu Y.B."/>
            <person name="Zhang G.J."/>
            <person name="Wang J."/>
            <person name="Yao Y.G."/>
        </authorList>
    </citation>
    <scope>NUCLEOTIDE SEQUENCE [LARGE SCALE GENOMIC DNA]</scope>
</reference>
<reference evidence="4" key="1">
    <citation type="submission" date="2012-07" db="EMBL/GenBank/DDBJ databases">
        <title>Genome of the Chinese tree shrew, a rising model animal genetically related to primates.</title>
        <authorList>
            <person name="Zhang G."/>
            <person name="Fan Y."/>
            <person name="Yao Y."/>
            <person name="Huang Z."/>
        </authorList>
    </citation>
    <scope>NUCLEOTIDE SEQUENCE [LARGE SCALE GENOMIC DNA]</scope>
</reference>
<dbReference type="PANTHER" id="PTHR47236">
    <property type="entry name" value="GENE, 32742-RELATED-RELATED"/>
    <property type="match status" value="1"/>
</dbReference>
<gene>
    <name evidence="3" type="ORF">TREES_T100013242</name>
</gene>
<protein>
    <submittedName>
        <fullName evidence="3">Uncharacterized protein</fullName>
    </submittedName>
</protein>
<dbReference type="Proteomes" id="UP000011518">
    <property type="component" value="Unassembled WGS sequence"/>
</dbReference>
<feature type="coiled-coil region" evidence="1">
    <location>
        <begin position="581"/>
        <end position="634"/>
    </location>
</feature>
<evidence type="ECO:0000256" key="2">
    <source>
        <dbReference type="SAM" id="MobiDB-lite"/>
    </source>
</evidence>
<feature type="region of interest" description="Disordered" evidence="2">
    <location>
        <begin position="75"/>
        <end position="95"/>
    </location>
</feature>
<keyword evidence="1" id="KW-0175">Coiled coil</keyword>
<evidence type="ECO:0000313" key="4">
    <source>
        <dbReference type="Proteomes" id="UP000011518"/>
    </source>
</evidence>
<proteinExistence type="predicted"/>
<dbReference type="STRING" id="246437.L9KP34"/>
<dbReference type="SMART" id="SM01411">
    <property type="entry name" value="Ephrin_rec_like"/>
    <property type="match status" value="1"/>
</dbReference>
<evidence type="ECO:0000256" key="1">
    <source>
        <dbReference type="SAM" id="Coils"/>
    </source>
</evidence>
<feature type="region of interest" description="Disordered" evidence="2">
    <location>
        <begin position="488"/>
        <end position="509"/>
    </location>
</feature>
<dbReference type="Gene3D" id="2.10.50.10">
    <property type="entry name" value="Tumor Necrosis Factor Receptor, subunit A, domain 2"/>
    <property type="match status" value="1"/>
</dbReference>
<sequence length="1662" mass="183969">MEVHLSELEEEDMVALEFEDGDHSEDLEAQSLKIQWNVEAPSSFSSRIFFILVDSPAGSLQLAISDMATLHYVSGVPPEEESPQAPPQASSKRTTTVTELPLLTANRGGSPKDSGSLCTRSPPAACPPGTFLSRAGLHNTPFCHLCPPGFFNHWPGQDACFPCGSEAIQLEEGKDMCVCREPGRVFQPSDGQCPCLPGYQDTGEPMGCVQREHQRCKDGATWNQEGLCLTKSQWSDHCAHEVCATPGNAQGYDPNLGLCLCWEQRSSGMCSSLCPERQRHILQLSCPEGIPRISTTEGIESQDFYLPDRLSSPRAVGHPCNLDQGQKSVPLYVVKMDEKSGQRHLTSPWSLRLNSTYLEDLSPLEPGIRNPTVCLRINETLAFLVTHKHYPEYDLGHFYNTVEQFDWGRFRALAEAPPNYEQSPFLFLQQFQQPGVYVFRLSSNQHRKMIQCHSLSWARKAAPQPTFRRHQQGYNLEAYISPRSGMKSVRRGQSHQDSNGLRIEGGHGGNWEAEEQVDLEWFDTEAFFRILRRQSLSVTTKLSQTKEELKLLYLKLLSEARSLRQLWGAKYRTPASSDQLLGNAQRQQQQAAEAAARAAEEEARRRGHLAGEYAASLTHQLKFLRQELRAKQEQWASFCSALMEAQRLLRAPRGCSPEQSSQAGLNTERVISQLDTVLGYLSRVMLQEGRRLKAWGFLDTGTGAELLQPASAGPQGGANDISMNPVTKLMVPGPSCRMLPASGHAGPIPPGHFIHPDTGRVLPESGHLGYDLLQATLVPTADANASGVRTSEAAILPYVPYPDCPTTGFPPTTHLPVLQPRRTSQLGALMTDPVTGIEVPVLAVTLHPKTRQWLTLGGTYCNPLTKTLAPLEMLGPMEDPVTGGILPILGVGLDENTGEVLALGGLRDASGNLMLPGDSFVEPLSGKTVRLQGASQRAGQTLPHMGGPQALLDANMLVAQRRVIVVLQQCRESPGSRGQGPLEAAIKDMRQALALSLHHILQETRRLERHLEAVEGIEASSGGRIGMMCYPGTEVWVPALYGMEIPDPEGSELMVPILGVEHDGNSGNATPLAGSMEDANGKGLVPISIGAQAIDSLTGEPGPVIGARMDPFAGTVVPIVQVLEALPRGVRDPGLLELLEWELRARVQYWCYQEREEERLAEHLGHLSQELLFLSGNDAGQQLRAVEEACAALEACCLQEIERRARALSSHTGPERRLLSQADREEWEQEAQVVLGMRKVLQSLRWAAEKLRQATGRLQGQEEEVWLQQSRTQSPHVWSHPQKVVQHLSDEFQEVVREQQNFLDRALGHLQYQRELSRLQLLHTQITASGSPVCLENYPGDRFYGTVTTSLRDQAAAYPLLVPFLKSLTAVLVGAQCQGPGLEDQRPDTDAGTADITWASPFSILKKIDTWFQAHKEGAELQGQAQHRPENLFPGSPSLELSQSPEDFKSCLQDLLKPQIMQKEELIPVQPTDLSAREFVVYQYGLSILHFLIPHLHSASNTLFVERECLASVGGFVLLLIHCLAHIAAGDIQQDSNPAFLKSFYEGLKAYFREAFFITLRISGVSRESKFDQSISAILQEEQPISEGERDLLSKLIETKCEPRLQLESSEEYIKKNKDLLLFTNMEHFLKSILAAEQQILRKPRDQFGGEDKVRCSLDQQY</sequence>
<keyword evidence="4" id="KW-1185">Reference proteome</keyword>
<dbReference type="InParanoid" id="L9KP34"/>
<accession>L9KP34</accession>
<dbReference type="EMBL" id="KB320750">
    <property type="protein sequence ID" value="ELW64239.1"/>
    <property type="molecule type" value="Genomic_DNA"/>
</dbReference>
<name>L9KP34_TUPCH</name>
<evidence type="ECO:0000313" key="3">
    <source>
        <dbReference type="EMBL" id="ELW64239.1"/>
    </source>
</evidence>